<protein>
    <submittedName>
        <fullName evidence="7">ABC transporter ATP-binding protein</fullName>
    </submittedName>
</protein>
<dbReference type="SUPFAM" id="SSF52540">
    <property type="entry name" value="P-loop containing nucleoside triphosphate hydrolases"/>
    <property type="match status" value="1"/>
</dbReference>
<dbReference type="RefSeq" id="WP_349804544.1">
    <property type="nucleotide sequence ID" value="NZ_JBEGDP010000009.1"/>
</dbReference>
<keyword evidence="8" id="KW-1185">Reference proteome</keyword>
<dbReference type="SMART" id="SM00382">
    <property type="entry name" value="AAA"/>
    <property type="match status" value="1"/>
</dbReference>
<organism evidence="7 8">
    <name type="scientific">Nocardioides kribbensis</name>
    <dbReference type="NCBI Taxonomy" id="305517"/>
    <lineage>
        <taxon>Bacteria</taxon>
        <taxon>Bacillati</taxon>
        <taxon>Actinomycetota</taxon>
        <taxon>Actinomycetes</taxon>
        <taxon>Propionibacteriales</taxon>
        <taxon>Nocardioidaceae</taxon>
        <taxon>Nocardioides</taxon>
    </lineage>
</organism>
<comment type="caution">
    <text evidence="7">The sequence shown here is derived from an EMBL/GenBank/DDBJ whole genome shotgun (WGS) entry which is preliminary data.</text>
</comment>
<name>A0ABV1NYH5_9ACTN</name>
<sequence length="328" mass="34983">MSDELAVEATDVTKSFGAVRAVDGISVRVSAGEVYGVLGPNGAGKTTFLRMLFGLIRPDSGVIRVFGRTWAEDGVGVLDGVAGFIESPRFYPYLTGRQNLEGLALLDGGARPGLLEEVLEVVDLRDRADRRVGGYSYGMRQRLGVAASLLRQPRLLVLDEPANGLDPAGIRDMRALVKRLAASGLTVLLSSHHMEEVEEICDNVTIMSRGAVAFHGTIAELRRMAPDPGHLLATGDDDRALALAVAHPRLGLSRDPDGGLLVAGPRDEVSAYVATLVAAGVELRGLTLTRTPLEELFFMLTDASEDELVDVPAPAPAPRRSARSRAAR</sequence>
<evidence type="ECO:0000256" key="2">
    <source>
        <dbReference type="ARBA" id="ARBA00022448"/>
    </source>
</evidence>
<evidence type="ECO:0000256" key="4">
    <source>
        <dbReference type="ARBA" id="ARBA00022840"/>
    </source>
</evidence>
<dbReference type="PROSITE" id="PS50893">
    <property type="entry name" value="ABC_TRANSPORTER_2"/>
    <property type="match status" value="1"/>
</dbReference>
<evidence type="ECO:0000256" key="1">
    <source>
        <dbReference type="ARBA" id="ARBA00005417"/>
    </source>
</evidence>
<dbReference type="InterPro" id="IPR017871">
    <property type="entry name" value="ABC_transporter-like_CS"/>
</dbReference>
<dbReference type="PANTHER" id="PTHR43335:SF4">
    <property type="entry name" value="ABC TRANSPORTER, ATP-BINDING PROTEIN"/>
    <property type="match status" value="1"/>
</dbReference>
<dbReference type="EMBL" id="JBEGDP010000009">
    <property type="protein sequence ID" value="MEQ7847566.1"/>
    <property type="molecule type" value="Genomic_DNA"/>
</dbReference>
<keyword evidence="3" id="KW-0547">Nucleotide-binding</keyword>
<evidence type="ECO:0000256" key="3">
    <source>
        <dbReference type="ARBA" id="ARBA00022741"/>
    </source>
</evidence>
<dbReference type="Proteomes" id="UP001482520">
    <property type="component" value="Unassembled WGS sequence"/>
</dbReference>
<dbReference type="InterPro" id="IPR027417">
    <property type="entry name" value="P-loop_NTPase"/>
</dbReference>
<dbReference type="GO" id="GO:0005524">
    <property type="term" value="F:ATP binding"/>
    <property type="evidence" value="ECO:0007669"/>
    <property type="project" value="UniProtKB-KW"/>
</dbReference>
<comment type="similarity">
    <text evidence="1">Belongs to the ABC transporter superfamily.</text>
</comment>
<gene>
    <name evidence="7" type="ORF">V6R90_09775</name>
</gene>
<reference evidence="7 8" key="1">
    <citation type="submission" date="2024-02" db="EMBL/GenBank/DDBJ databases">
        <title>Full genome sequence of Nocardioides kribbensis.</title>
        <authorList>
            <person name="Poletto B.L."/>
            <person name="Silva G."/>
            <person name="Galante D."/>
            <person name="Campos K.R."/>
            <person name="Santos M.B.N."/>
            <person name="Sacchi C.T."/>
        </authorList>
    </citation>
    <scope>NUCLEOTIDE SEQUENCE [LARGE SCALE GENOMIC DNA]</scope>
    <source>
        <strain evidence="7 8">O4R</strain>
    </source>
</reference>
<evidence type="ECO:0000313" key="8">
    <source>
        <dbReference type="Proteomes" id="UP001482520"/>
    </source>
</evidence>
<dbReference type="PANTHER" id="PTHR43335">
    <property type="entry name" value="ABC TRANSPORTER, ATP-BINDING PROTEIN"/>
    <property type="match status" value="1"/>
</dbReference>
<dbReference type="InterPro" id="IPR003593">
    <property type="entry name" value="AAA+_ATPase"/>
</dbReference>
<keyword evidence="4 7" id="KW-0067">ATP-binding</keyword>
<evidence type="ECO:0000259" key="6">
    <source>
        <dbReference type="PROSITE" id="PS50893"/>
    </source>
</evidence>
<accession>A0ABV1NYH5</accession>
<feature type="region of interest" description="Disordered" evidence="5">
    <location>
        <begin position="309"/>
        <end position="328"/>
    </location>
</feature>
<evidence type="ECO:0000313" key="7">
    <source>
        <dbReference type="EMBL" id="MEQ7847566.1"/>
    </source>
</evidence>
<proteinExistence type="inferred from homology"/>
<dbReference type="InterPro" id="IPR003439">
    <property type="entry name" value="ABC_transporter-like_ATP-bd"/>
</dbReference>
<dbReference type="Gene3D" id="3.40.50.300">
    <property type="entry name" value="P-loop containing nucleotide triphosphate hydrolases"/>
    <property type="match status" value="1"/>
</dbReference>
<dbReference type="PROSITE" id="PS00211">
    <property type="entry name" value="ABC_TRANSPORTER_1"/>
    <property type="match status" value="1"/>
</dbReference>
<dbReference type="Pfam" id="PF00005">
    <property type="entry name" value="ABC_tran"/>
    <property type="match status" value="1"/>
</dbReference>
<keyword evidence="2" id="KW-0813">Transport</keyword>
<feature type="domain" description="ABC transporter" evidence="6">
    <location>
        <begin position="7"/>
        <end position="234"/>
    </location>
</feature>
<evidence type="ECO:0000256" key="5">
    <source>
        <dbReference type="SAM" id="MobiDB-lite"/>
    </source>
</evidence>